<gene>
    <name evidence="1" type="ORF">GCM10011390_10370</name>
</gene>
<name>A0A916ZF16_9HYPH</name>
<sequence length="160" mass="16866">MSAPETCIVAIDPGLSGAVAILISNRLGLISVYDMPLAGSEVDAAALARIIGQMSPTLGIVEQVAARPGQGVSSMFRFGTSYGVARGVISAMGIPCHLVTPGKWKRHFRLSADKEEARALAVRLWPQSPHFERKKDHGRAEAALLARYAAETIAAAGGPF</sequence>
<organism evidence="1 2">
    <name type="scientific">Aureimonas endophytica</name>
    <dbReference type="NCBI Taxonomy" id="2027858"/>
    <lineage>
        <taxon>Bacteria</taxon>
        <taxon>Pseudomonadati</taxon>
        <taxon>Pseudomonadota</taxon>
        <taxon>Alphaproteobacteria</taxon>
        <taxon>Hyphomicrobiales</taxon>
        <taxon>Aurantimonadaceae</taxon>
        <taxon>Aureimonas</taxon>
    </lineage>
</organism>
<accession>A0A916ZF16</accession>
<evidence type="ECO:0000313" key="1">
    <source>
        <dbReference type="EMBL" id="GGD93517.1"/>
    </source>
</evidence>
<dbReference type="EMBL" id="BMIQ01000001">
    <property type="protein sequence ID" value="GGD93517.1"/>
    <property type="molecule type" value="Genomic_DNA"/>
</dbReference>
<dbReference type="Proteomes" id="UP000644699">
    <property type="component" value="Unassembled WGS sequence"/>
</dbReference>
<evidence type="ECO:0000313" key="2">
    <source>
        <dbReference type="Proteomes" id="UP000644699"/>
    </source>
</evidence>
<dbReference type="InterPro" id="IPR045290">
    <property type="entry name" value="MOC1-like"/>
</dbReference>
<protein>
    <submittedName>
        <fullName evidence="1">Uncharacterized protein</fullName>
    </submittedName>
</protein>
<proteinExistence type="predicted"/>
<dbReference type="GO" id="GO:0008821">
    <property type="term" value="F:crossover junction DNA endonuclease activity"/>
    <property type="evidence" value="ECO:0007669"/>
    <property type="project" value="InterPro"/>
</dbReference>
<dbReference type="AlphaFoldDB" id="A0A916ZF16"/>
<dbReference type="GO" id="GO:0003676">
    <property type="term" value="F:nucleic acid binding"/>
    <property type="evidence" value="ECO:0007669"/>
    <property type="project" value="InterPro"/>
</dbReference>
<comment type="caution">
    <text evidence="1">The sequence shown here is derived from an EMBL/GenBank/DDBJ whole genome shotgun (WGS) entry which is preliminary data.</text>
</comment>
<dbReference type="PANTHER" id="PTHR36015:SF6">
    <property type="entry name" value="HOLLIDAY JUNCTION RESOLVASE MOC1, CHLOROPLASTIC-RELATED"/>
    <property type="match status" value="1"/>
</dbReference>
<dbReference type="InterPro" id="IPR012337">
    <property type="entry name" value="RNaseH-like_sf"/>
</dbReference>
<reference evidence="1" key="2">
    <citation type="submission" date="2020-09" db="EMBL/GenBank/DDBJ databases">
        <authorList>
            <person name="Sun Q."/>
            <person name="Zhou Y."/>
        </authorList>
    </citation>
    <scope>NUCLEOTIDE SEQUENCE</scope>
    <source>
        <strain evidence="1">CGMCC 1.15367</strain>
    </source>
</reference>
<keyword evidence="2" id="KW-1185">Reference proteome</keyword>
<dbReference type="InterPro" id="IPR036397">
    <property type="entry name" value="RNaseH_sf"/>
</dbReference>
<reference evidence="1" key="1">
    <citation type="journal article" date="2014" name="Int. J. Syst. Evol. Microbiol.">
        <title>Complete genome sequence of Corynebacterium casei LMG S-19264T (=DSM 44701T), isolated from a smear-ripened cheese.</title>
        <authorList>
            <consortium name="US DOE Joint Genome Institute (JGI-PGF)"/>
            <person name="Walter F."/>
            <person name="Albersmeier A."/>
            <person name="Kalinowski J."/>
            <person name="Ruckert C."/>
        </authorList>
    </citation>
    <scope>NUCLEOTIDE SEQUENCE</scope>
    <source>
        <strain evidence="1">CGMCC 1.15367</strain>
    </source>
</reference>
<dbReference type="CDD" id="cd22992">
    <property type="entry name" value="MOC1"/>
    <property type="match status" value="1"/>
</dbReference>
<dbReference type="SUPFAM" id="SSF53098">
    <property type="entry name" value="Ribonuclease H-like"/>
    <property type="match status" value="1"/>
</dbReference>
<dbReference type="RefSeq" id="WP_188907110.1">
    <property type="nucleotide sequence ID" value="NZ_BMIQ01000001.1"/>
</dbReference>
<dbReference type="PANTHER" id="PTHR36015">
    <property type="entry name" value="HOLLIDAY JUNCTION RESOLVASE MOC1, CHLOROPLASTIC-RELATED"/>
    <property type="match status" value="1"/>
</dbReference>
<dbReference type="Gene3D" id="3.30.420.10">
    <property type="entry name" value="Ribonuclease H-like superfamily/Ribonuclease H"/>
    <property type="match status" value="1"/>
</dbReference>